<keyword evidence="3" id="KW-1185">Reference proteome</keyword>
<protein>
    <submittedName>
        <fullName evidence="2">Uncharacterized protein</fullName>
    </submittedName>
</protein>
<dbReference type="GO" id="GO:0016579">
    <property type="term" value="P:protein deubiquitination"/>
    <property type="evidence" value="ECO:0007669"/>
    <property type="project" value="UniProtKB-ARBA"/>
</dbReference>
<dbReference type="InterPro" id="IPR015063">
    <property type="entry name" value="USP8_dimer"/>
</dbReference>
<dbReference type="Pfam" id="PF08969">
    <property type="entry name" value="USP8_dimer"/>
    <property type="match status" value="1"/>
</dbReference>
<gene>
    <name evidence="2" type="ORF">PACLA_8A085374</name>
</gene>
<dbReference type="SUPFAM" id="SSF140856">
    <property type="entry name" value="USP8 N-terminal domain-like"/>
    <property type="match status" value="1"/>
</dbReference>
<name>A0A6S7L870_PARCT</name>
<evidence type="ECO:0000256" key="1">
    <source>
        <dbReference type="SAM" id="MobiDB-lite"/>
    </source>
</evidence>
<accession>A0A6S7L870</accession>
<dbReference type="EMBL" id="CACRXK020015639">
    <property type="protein sequence ID" value="CAB4028669.1"/>
    <property type="molecule type" value="Genomic_DNA"/>
</dbReference>
<evidence type="ECO:0000313" key="3">
    <source>
        <dbReference type="Proteomes" id="UP001152795"/>
    </source>
</evidence>
<organism evidence="2 3">
    <name type="scientific">Paramuricea clavata</name>
    <name type="common">Red gorgonian</name>
    <name type="synonym">Violescent sea-whip</name>
    <dbReference type="NCBI Taxonomy" id="317549"/>
    <lineage>
        <taxon>Eukaryota</taxon>
        <taxon>Metazoa</taxon>
        <taxon>Cnidaria</taxon>
        <taxon>Anthozoa</taxon>
        <taxon>Octocorallia</taxon>
        <taxon>Malacalcyonacea</taxon>
        <taxon>Plexauridae</taxon>
        <taxon>Paramuricea</taxon>
    </lineage>
</organism>
<proteinExistence type="predicted"/>
<dbReference type="OrthoDB" id="6150339at2759"/>
<dbReference type="Proteomes" id="UP001152795">
    <property type="component" value="Unassembled WGS sequence"/>
</dbReference>
<feature type="region of interest" description="Disordered" evidence="1">
    <location>
        <begin position="126"/>
        <end position="146"/>
    </location>
</feature>
<sequence>MPSAKKKELNLAKSVGELNKMAQIQDKIGKNANPKPWINSAEKVYKKAVDDDVIGDEENAFVLYMRFFNIMQEVTKTTKYQADKKYYSSIIGRTALNKAIERAEKLSESLRERYKKLEEETKAAAIENDRKAKEKEKSETANTKNVSNTLQDIDDLLNGKKTSSQTSADVYKKLHINHSSILSPIDKKSDEKGICKLKTRTVH</sequence>
<reference evidence="2" key="1">
    <citation type="submission" date="2020-04" db="EMBL/GenBank/DDBJ databases">
        <authorList>
            <person name="Alioto T."/>
            <person name="Alioto T."/>
            <person name="Gomez Garrido J."/>
        </authorList>
    </citation>
    <scope>NUCLEOTIDE SEQUENCE</scope>
    <source>
        <strain evidence="2">A484AB</strain>
    </source>
</reference>
<dbReference type="Gene3D" id="1.20.58.80">
    <property type="entry name" value="Phosphotransferase system, lactose/cellobiose-type IIA subunit"/>
    <property type="match status" value="1"/>
</dbReference>
<dbReference type="AlphaFoldDB" id="A0A6S7L870"/>
<feature type="compositionally biased region" description="Basic and acidic residues" evidence="1">
    <location>
        <begin position="126"/>
        <end position="139"/>
    </location>
</feature>
<comment type="caution">
    <text evidence="2">The sequence shown here is derived from an EMBL/GenBank/DDBJ whole genome shotgun (WGS) entry which is preliminary data.</text>
</comment>
<evidence type="ECO:0000313" key="2">
    <source>
        <dbReference type="EMBL" id="CAB4028669.1"/>
    </source>
</evidence>